<dbReference type="AlphaFoldDB" id="A0A250X9R2"/>
<comment type="caution">
    <text evidence="3">The sequence shown here is derived from an EMBL/GenBank/DDBJ whole genome shotgun (WGS) entry which is preliminary data.</text>
</comment>
<dbReference type="GO" id="GO:0016491">
    <property type="term" value="F:oxidoreductase activity"/>
    <property type="evidence" value="ECO:0007669"/>
    <property type="project" value="UniProtKB-KW"/>
</dbReference>
<keyword evidence="4" id="KW-1185">Reference proteome</keyword>
<evidence type="ECO:0000313" key="3">
    <source>
        <dbReference type="EMBL" id="GAX79831.1"/>
    </source>
</evidence>
<dbReference type="SUPFAM" id="SSF51430">
    <property type="entry name" value="NAD(P)-linked oxidoreductase"/>
    <property type="match status" value="1"/>
</dbReference>
<organism evidence="3 4">
    <name type="scientific">Chlamydomonas eustigma</name>
    <dbReference type="NCBI Taxonomy" id="1157962"/>
    <lineage>
        <taxon>Eukaryota</taxon>
        <taxon>Viridiplantae</taxon>
        <taxon>Chlorophyta</taxon>
        <taxon>core chlorophytes</taxon>
        <taxon>Chlorophyceae</taxon>
        <taxon>CS clade</taxon>
        <taxon>Chlamydomonadales</taxon>
        <taxon>Chlamydomonadaceae</taxon>
        <taxon>Chlamydomonas</taxon>
    </lineage>
</organism>
<dbReference type="Gene3D" id="3.20.20.100">
    <property type="entry name" value="NADP-dependent oxidoreductase domain"/>
    <property type="match status" value="1"/>
</dbReference>
<dbReference type="PANTHER" id="PTHR43625:SF40">
    <property type="entry name" value="ALDO-KETO REDUCTASE YAKC [NADP(+)]"/>
    <property type="match status" value="1"/>
</dbReference>
<dbReference type="Pfam" id="PF00248">
    <property type="entry name" value="Aldo_ket_red"/>
    <property type="match status" value="1"/>
</dbReference>
<dbReference type="Proteomes" id="UP000232323">
    <property type="component" value="Unassembled WGS sequence"/>
</dbReference>
<dbReference type="PANTHER" id="PTHR43625">
    <property type="entry name" value="AFLATOXIN B1 ALDEHYDE REDUCTASE"/>
    <property type="match status" value="1"/>
</dbReference>
<evidence type="ECO:0000313" key="4">
    <source>
        <dbReference type="Proteomes" id="UP000232323"/>
    </source>
</evidence>
<keyword evidence="1" id="KW-0560">Oxidoreductase</keyword>
<protein>
    <recommendedName>
        <fullName evidence="2">NADP-dependent oxidoreductase domain-containing protein</fullName>
    </recommendedName>
</protein>
<evidence type="ECO:0000259" key="2">
    <source>
        <dbReference type="Pfam" id="PF00248"/>
    </source>
</evidence>
<name>A0A250X9R2_9CHLO</name>
<dbReference type="InterPro" id="IPR050791">
    <property type="entry name" value="Aldo-Keto_reductase"/>
</dbReference>
<evidence type="ECO:0000256" key="1">
    <source>
        <dbReference type="ARBA" id="ARBA00023002"/>
    </source>
</evidence>
<reference evidence="3 4" key="1">
    <citation type="submission" date="2017-08" db="EMBL/GenBank/DDBJ databases">
        <title>Acidophilic green algal genome provides insights into adaptation to an acidic environment.</title>
        <authorList>
            <person name="Hirooka S."/>
            <person name="Hirose Y."/>
            <person name="Kanesaki Y."/>
            <person name="Higuchi S."/>
            <person name="Fujiwara T."/>
            <person name="Onuma R."/>
            <person name="Era A."/>
            <person name="Ohbayashi R."/>
            <person name="Uzuka A."/>
            <person name="Nozaki H."/>
            <person name="Yoshikawa H."/>
            <person name="Miyagishima S.Y."/>
        </authorList>
    </citation>
    <scope>NUCLEOTIDE SEQUENCE [LARGE SCALE GENOMIC DNA]</scope>
    <source>
        <strain evidence="3 4">NIES-2499</strain>
    </source>
</reference>
<gene>
    <name evidence="3" type="ORF">CEUSTIGMA_g7271.t1</name>
</gene>
<accession>A0A250X9R2</accession>
<dbReference type="EMBL" id="BEGY01000046">
    <property type="protein sequence ID" value="GAX79831.1"/>
    <property type="molecule type" value="Genomic_DNA"/>
</dbReference>
<sequence length="336" mass="36682">MANQGFGCMGFSAFYGSAAKTTKEQAISVVKHATEKGVTLFNSATFYGPLNEEGFGANLRLLKDCISEVGREKIQLMVKIGMDTRAPVEKTGTQWIMKGDEASLRADVDYALKTLGVDCIDIIVLCRVPHDVPIETAVKAMKALVDEGKAKHIGLSEAGPDILRRASAVAPIYCIEQEWSLWTRDLEAEILPVCRELGIKIVAYSPLGRGFLTGTIKSRDSEVFGPHDFRLLGSPRFSEENMPKNLALVEAVEKLAKQKGCTVGQLALAWLHAQGPDVIPIPGTTSIKHLDENLAARDIKLNADDLKEIDRIFSPEQVVGTRYAHMAMTFVGNPKA</sequence>
<dbReference type="OrthoDB" id="37537at2759"/>
<proteinExistence type="predicted"/>
<dbReference type="InterPro" id="IPR036812">
    <property type="entry name" value="NAD(P)_OxRdtase_dom_sf"/>
</dbReference>
<dbReference type="InterPro" id="IPR023210">
    <property type="entry name" value="NADP_OxRdtase_dom"/>
</dbReference>
<feature type="domain" description="NADP-dependent oxidoreductase" evidence="2">
    <location>
        <begin position="8"/>
        <end position="312"/>
    </location>
</feature>
<dbReference type="GO" id="GO:0005737">
    <property type="term" value="C:cytoplasm"/>
    <property type="evidence" value="ECO:0007669"/>
    <property type="project" value="TreeGrafter"/>
</dbReference>